<evidence type="ECO:0000256" key="4">
    <source>
        <dbReference type="ARBA" id="ARBA00022759"/>
    </source>
</evidence>
<evidence type="ECO:0000256" key="7">
    <source>
        <dbReference type="ARBA" id="ARBA00022842"/>
    </source>
</evidence>
<dbReference type="Proteomes" id="UP000193404">
    <property type="component" value="Chromosome"/>
</dbReference>
<keyword evidence="4" id="KW-0255">Endonuclease</keyword>
<evidence type="ECO:0008006" key="14">
    <source>
        <dbReference type="Google" id="ProtNLM"/>
    </source>
</evidence>
<keyword evidence="7" id="KW-0460">Magnesium</keyword>
<evidence type="ECO:0000256" key="8">
    <source>
        <dbReference type="ARBA" id="ARBA00023125"/>
    </source>
</evidence>
<dbReference type="GO" id="GO:0006310">
    <property type="term" value="P:DNA recombination"/>
    <property type="evidence" value="ECO:0007669"/>
    <property type="project" value="UniProtKB-KW"/>
</dbReference>
<organism evidence="12 13">
    <name type="scientific">Acidianus manzaensis</name>
    <dbReference type="NCBI Taxonomy" id="282676"/>
    <lineage>
        <taxon>Archaea</taxon>
        <taxon>Thermoproteota</taxon>
        <taxon>Thermoprotei</taxon>
        <taxon>Sulfolobales</taxon>
        <taxon>Sulfolobaceae</taxon>
        <taxon>Acidianus</taxon>
    </lineage>
</organism>
<reference evidence="12 13" key="1">
    <citation type="submission" date="2017-03" db="EMBL/GenBank/DDBJ databases">
        <title>Sulfur activation and transportation mechanism of thermophilic Archaea Acidianus manzaensis YN-25.</title>
        <authorList>
            <person name="Ma Y."/>
            <person name="Yang Y."/>
            <person name="Xia J."/>
        </authorList>
    </citation>
    <scope>NUCLEOTIDE SEQUENCE [LARGE SCALE GENOMIC DNA]</scope>
    <source>
        <strain evidence="12 13">YN-25</strain>
    </source>
</reference>
<dbReference type="RefSeq" id="WP_148690610.1">
    <property type="nucleotide sequence ID" value="NZ_CP020477.1"/>
</dbReference>
<keyword evidence="2" id="KW-0540">Nuclease</keyword>
<evidence type="ECO:0000256" key="6">
    <source>
        <dbReference type="ARBA" id="ARBA00022801"/>
    </source>
</evidence>
<evidence type="ECO:0000256" key="3">
    <source>
        <dbReference type="ARBA" id="ARBA00022723"/>
    </source>
</evidence>
<dbReference type="NCBIfam" id="NF040854">
    <property type="entry name" value="Hol_resolv_Hjc"/>
    <property type="match status" value="1"/>
</dbReference>
<dbReference type="InterPro" id="IPR011335">
    <property type="entry name" value="Restrct_endonuc-II-like"/>
</dbReference>
<comment type="catalytic activity">
    <reaction evidence="11">
        <text>Endonucleolytic cleavage at a junction such as a reciprocal single-stranded crossover between two homologous DNA duplexes (Holliday junction).</text>
        <dbReference type="EC" id="3.1.21.10"/>
    </reaction>
</comment>
<dbReference type="SUPFAM" id="SSF52980">
    <property type="entry name" value="Restriction endonuclease-like"/>
    <property type="match status" value="1"/>
</dbReference>
<dbReference type="Pfam" id="PF01870">
    <property type="entry name" value="Hjc"/>
    <property type="match status" value="1"/>
</dbReference>
<gene>
    <name evidence="12" type="ORF">B6F84_01665</name>
</gene>
<evidence type="ECO:0000256" key="10">
    <source>
        <dbReference type="ARBA" id="ARBA00023204"/>
    </source>
</evidence>
<dbReference type="OrthoDB" id="34330at2157"/>
<keyword evidence="8" id="KW-0238">DNA-binding</keyword>
<dbReference type="InterPro" id="IPR011856">
    <property type="entry name" value="tRNA_endonuc-like_dom_sf"/>
</dbReference>
<dbReference type="GO" id="GO:0008821">
    <property type="term" value="F:crossover junction DNA endonuclease activity"/>
    <property type="evidence" value="ECO:0007669"/>
    <property type="project" value="UniProtKB-EC"/>
</dbReference>
<accession>A0A1W6JX90</accession>
<dbReference type="GO" id="GO:0003677">
    <property type="term" value="F:DNA binding"/>
    <property type="evidence" value="ECO:0007669"/>
    <property type="project" value="UniProtKB-KW"/>
</dbReference>
<dbReference type="InterPro" id="IPR014428">
    <property type="entry name" value="Hjc_arc"/>
</dbReference>
<keyword evidence="10" id="KW-0234">DNA repair</keyword>
<dbReference type="PIRSF" id="PIRSF004985">
    <property type="entry name" value="Hlld_jn_rslvs_ar"/>
    <property type="match status" value="1"/>
</dbReference>
<keyword evidence="13" id="KW-1185">Reference proteome</keyword>
<name>A0A1W6JX90_9CREN</name>
<dbReference type="EMBL" id="CP020477">
    <property type="protein sequence ID" value="ARM74859.1"/>
    <property type="molecule type" value="Genomic_DNA"/>
</dbReference>
<dbReference type="GO" id="GO:0046872">
    <property type="term" value="F:metal ion binding"/>
    <property type="evidence" value="ECO:0007669"/>
    <property type="project" value="UniProtKB-KW"/>
</dbReference>
<dbReference type="PANTHER" id="PTHR39651:SF1">
    <property type="entry name" value="HOLLIDAY JUNCTION RESOLVASE HJC"/>
    <property type="match status" value="1"/>
</dbReference>
<dbReference type="KEGG" id="aman:B6F84_01665"/>
<keyword evidence="5" id="KW-0227">DNA damage</keyword>
<evidence type="ECO:0000313" key="12">
    <source>
        <dbReference type="EMBL" id="ARM74859.1"/>
    </source>
</evidence>
<evidence type="ECO:0000313" key="13">
    <source>
        <dbReference type="Proteomes" id="UP000193404"/>
    </source>
</evidence>
<dbReference type="GeneID" id="41589586"/>
<protein>
    <recommendedName>
        <fullName evidence="14">Endonuclease</fullName>
    </recommendedName>
</protein>
<dbReference type="InterPro" id="IPR002732">
    <property type="entry name" value="Hjc"/>
</dbReference>
<evidence type="ECO:0000256" key="11">
    <source>
        <dbReference type="ARBA" id="ARBA00029354"/>
    </source>
</evidence>
<evidence type="ECO:0000256" key="9">
    <source>
        <dbReference type="ARBA" id="ARBA00023172"/>
    </source>
</evidence>
<evidence type="ECO:0000256" key="1">
    <source>
        <dbReference type="ARBA" id="ARBA00001946"/>
    </source>
</evidence>
<evidence type="ECO:0000256" key="2">
    <source>
        <dbReference type="ARBA" id="ARBA00022722"/>
    </source>
</evidence>
<keyword evidence="6" id="KW-0378">Hydrolase</keyword>
<dbReference type="GO" id="GO:0006281">
    <property type="term" value="P:DNA repair"/>
    <property type="evidence" value="ECO:0007669"/>
    <property type="project" value="UniProtKB-KW"/>
</dbReference>
<dbReference type="STRING" id="282676.B6F84_01665"/>
<proteinExistence type="predicted"/>
<sequence>MNKNIGRNAERELVKILKSKGFNAVRIPTSNTSPNPLPDVFATQNNILLSIEVKSTWNSKVKIEKIQICKIIDFLLMFPMKGIPIIAVKFKGKEGGWMVYEVNPDNRESIEVRKDNCIPLDMFIEKIFHNRLVFETQATS</sequence>
<comment type="cofactor">
    <cofactor evidence="1">
        <name>Mg(2+)</name>
        <dbReference type="ChEBI" id="CHEBI:18420"/>
    </cofactor>
</comment>
<evidence type="ECO:0000256" key="5">
    <source>
        <dbReference type="ARBA" id="ARBA00022763"/>
    </source>
</evidence>
<dbReference type="AlphaFoldDB" id="A0A1W6JX90"/>
<dbReference type="Gene3D" id="3.40.1350.10">
    <property type="match status" value="1"/>
</dbReference>
<dbReference type="PANTHER" id="PTHR39651">
    <property type="entry name" value="HOLLIDAY JUNCTION RESOLVASE HJC"/>
    <property type="match status" value="1"/>
</dbReference>
<keyword evidence="3" id="KW-0479">Metal-binding</keyword>
<keyword evidence="9" id="KW-0233">DNA recombination</keyword>